<reference evidence="4 5" key="1">
    <citation type="submission" date="2023-11" db="EMBL/GenBank/DDBJ databases">
        <title>An acidophilic fungus is an integral part of prey digestion in a carnivorous sundew plant.</title>
        <authorList>
            <person name="Tsai I.J."/>
        </authorList>
    </citation>
    <scope>NUCLEOTIDE SEQUENCE [LARGE SCALE GENOMIC DNA]</scope>
    <source>
        <strain evidence="4">169a</strain>
    </source>
</reference>
<dbReference type="PANTHER" id="PTHR35152:SF1">
    <property type="entry name" value="DOMAIN SIGNALLING PROTEIN, PUTATIVE (AFU_ORTHOLOGUE AFUA_5G11310)-RELATED"/>
    <property type="match status" value="1"/>
</dbReference>
<keyword evidence="2" id="KW-1133">Transmembrane helix</keyword>
<accession>A0AAQ3M6D7</accession>
<evidence type="ECO:0000259" key="3">
    <source>
        <dbReference type="PROSITE" id="PS50924"/>
    </source>
</evidence>
<evidence type="ECO:0000313" key="4">
    <source>
        <dbReference type="EMBL" id="WPH02043.1"/>
    </source>
</evidence>
<feature type="transmembrane region" description="Helical" evidence="2">
    <location>
        <begin position="170"/>
        <end position="192"/>
    </location>
</feature>
<keyword evidence="2" id="KW-0472">Membrane</keyword>
<feature type="region of interest" description="Disordered" evidence="1">
    <location>
        <begin position="351"/>
        <end position="370"/>
    </location>
</feature>
<organism evidence="4 5">
    <name type="scientific">Acrodontium crateriforme</name>
    <dbReference type="NCBI Taxonomy" id="150365"/>
    <lineage>
        <taxon>Eukaryota</taxon>
        <taxon>Fungi</taxon>
        <taxon>Dikarya</taxon>
        <taxon>Ascomycota</taxon>
        <taxon>Pezizomycotina</taxon>
        <taxon>Dothideomycetes</taxon>
        <taxon>Dothideomycetidae</taxon>
        <taxon>Mycosphaerellales</taxon>
        <taxon>Teratosphaeriaceae</taxon>
        <taxon>Acrodontium</taxon>
    </lineage>
</organism>
<evidence type="ECO:0000256" key="2">
    <source>
        <dbReference type="SAM" id="Phobius"/>
    </source>
</evidence>
<dbReference type="PROSITE" id="PS50924">
    <property type="entry name" value="MHYT"/>
    <property type="match status" value="1"/>
</dbReference>
<evidence type="ECO:0000256" key="1">
    <source>
        <dbReference type="SAM" id="MobiDB-lite"/>
    </source>
</evidence>
<feature type="transmembrane region" description="Helical" evidence="2">
    <location>
        <begin position="244"/>
        <end position="265"/>
    </location>
</feature>
<feature type="region of interest" description="Disordered" evidence="1">
    <location>
        <begin position="710"/>
        <end position="781"/>
    </location>
</feature>
<keyword evidence="2" id="KW-0812">Transmembrane</keyword>
<protein>
    <recommendedName>
        <fullName evidence="3">MHYT domain-containing protein</fullName>
    </recommendedName>
</protein>
<feature type="transmembrane region" description="Helical" evidence="2">
    <location>
        <begin position="204"/>
        <end position="224"/>
    </location>
</feature>
<feature type="transmembrane region" description="Helical" evidence="2">
    <location>
        <begin position="60"/>
        <end position="83"/>
    </location>
</feature>
<keyword evidence="5" id="KW-1185">Reference proteome</keyword>
<dbReference type="EMBL" id="CP138586">
    <property type="protein sequence ID" value="WPH02043.1"/>
    <property type="molecule type" value="Genomic_DNA"/>
</dbReference>
<dbReference type="InterPro" id="IPR005330">
    <property type="entry name" value="MHYT_dom"/>
</dbReference>
<dbReference type="AlphaFoldDB" id="A0AAQ3M6D7"/>
<sequence>MVSFSIHKASSDSIYQPGSLVSSHFNAAIVAASYFASFCGCLLTIEMLHRRGTALGNLRSWLETLACATAMGLVGIWCMHFIGNRAIILGNGDTRIQLVYNPGYTTLSVFLPIIGLTIAFSAAEVYSKSKMFHWALLICCGVFAGLSITGMHYIGNFGISNYYLTYAHRYLAASIVIAIGDSVLVLMLFYTWREKWINSWWKRLSCAIVLAGGVCAMHFTASTSCQYTFRHFNEPGAIHSRNTQVSVAGALCAAAAITVLGVLFLTRHRRMVLKRTSQKVMLACAMFDTEGRILVTTEGVLPAQEITDKYNHRSFDEDFDNANSAFQWIFRVTRNWSAVIDLIPKMTDHINAHKDDGQNNTPPASSASSVIYDPETYNDYSIIFRERFCAAAAHLASSFNMPLERIGVLYDKIVETGTLKPDDKIGRRQLHSEHDFEDLENGDNSNVFGKGQLLFLTKQLGSDDTERLLNAGYRFAHVQQVSRNIAQTMQIPLSALESHVAGIKHYVDNHHNLEKTGTWLSIFAIIPKLYNKGFDVVVRKAEQDQLPDVKILSTVPEPWQAQVFSRLDGLRARQCLAVLEDKTRVLSNRAKEEKKFLTMLQYAIVELGELVPSEWFRDARFFAKPIHAHYSESTRSRAVVTTMYAFCVIADIHTPIDVRLPISRVPLSFFGACQRCYAGSPDHSVLAHDIHQEFGPLLARKTNSKPTLSSLKSVVSHKSRNSHLLNKTRSDKTVQSQRSESIGASDASSAREVVISEKSRNNSRGVIPSRRPAHNDHENSWGGILVNSETFVRTDTEGEYSNEAKVGLGVGIEVAVGTSKQEDTFVDELTAVTKARFVPRLIGY</sequence>
<feature type="compositionally biased region" description="Polar residues" evidence="1">
    <location>
        <begin position="358"/>
        <end position="369"/>
    </location>
</feature>
<feature type="compositionally biased region" description="Polar residues" evidence="1">
    <location>
        <begin position="722"/>
        <end position="748"/>
    </location>
</feature>
<dbReference type="Pfam" id="PF03707">
    <property type="entry name" value="MHYT"/>
    <property type="match status" value="1"/>
</dbReference>
<dbReference type="PANTHER" id="PTHR35152">
    <property type="entry name" value="DOMAIN SIGNALLING PROTEIN, PUTATIVE (AFU_ORTHOLOGUE AFUA_5G11310)-RELATED"/>
    <property type="match status" value="1"/>
</dbReference>
<gene>
    <name evidence="4" type="ORF">R9X50_00489800</name>
</gene>
<feature type="transmembrane region" description="Helical" evidence="2">
    <location>
        <begin position="134"/>
        <end position="155"/>
    </location>
</feature>
<proteinExistence type="predicted"/>
<feature type="transmembrane region" description="Helical" evidence="2">
    <location>
        <begin position="103"/>
        <end position="122"/>
    </location>
</feature>
<feature type="transmembrane region" description="Helical" evidence="2">
    <location>
        <begin position="25"/>
        <end position="48"/>
    </location>
</feature>
<evidence type="ECO:0000313" key="5">
    <source>
        <dbReference type="Proteomes" id="UP001303373"/>
    </source>
</evidence>
<feature type="domain" description="MHYT" evidence="3">
    <location>
        <begin position="25"/>
        <end position="228"/>
    </location>
</feature>
<name>A0AAQ3M6D7_9PEZI</name>
<dbReference type="Proteomes" id="UP001303373">
    <property type="component" value="Chromosome 7"/>
</dbReference>